<evidence type="ECO:0000313" key="1">
    <source>
        <dbReference type="EMBL" id="HIU22454.1"/>
    </source>
</evidence>
<gene>
    <name evidence="1" type="ORF">IAD49_02605</name>
</gene>
<sequence length="90" mass="10250">LTLTNQHFESYFDERYTITVTLEWEYKNGEWICNNLATVINSLADPEGISTTDGTEGYDKWHIIASGIMDAYESSSTFHVNNPLSINNIK</sequence>
<feature type="non-terminal residue" evidence="1">
    <location>
        <position position="1"/>
    </location>
</feature>
<name>A0A9D1HU71_9BACT</name>
<dbReference type="AlphaFoldDB" id="A0A9D1HU71"/>
<reference evidence="1" key="1">
    <citation type="submission" date="2020-10" db="EMBL/GenBank/DDBJ databases">
        <authorList>
            <person name="Gilroy R."/>
        </authorList>
    </citation>
    <scope>NUCLEOTIDE SEQUENCE</scope>
    <source>
        <strain evidence="1">CHK197-8231</strain>
    </source>
</reference>
<reference evidence="1" key="2">
    <citation type="journal article" date="2021" name="PeerJ">
        <title>Extensive microbial diversity within the chicken gut microbiome revealed by metagenomics and culture.</title>
        <authorList>
            <person name="Gilroy R."/>
            <person name="Ravi A."/>
            <person name="Getino M."/>
            <person name="Pursley I."/>
            <person name="Horton D.L."/>
            <person name="Alikhan N.F."/>
            <person name="Baker D."/>
            <person name="Gharbi K."/>
            <person name="Hall N."/>
            <person name="Watson M."/>
            <person name="Adriaenssens E.M."/>
            <person name="Foster-Nyarko E."/>
            <person name="Jarju S."/>
            <person name="Secka A."/>
            <person name="Antonio M."/>
            <person name="Oren A."/>
            <person name="Chaudhuri R.R."/>
            <person name="La Ragione R."/>
            <person name="Hildebrand F."/>
            <person name="Pallen M.J."/>
        </authorList>
    </citation>
    <scope>NUCLEOTIDE SEQUENCE</scope>
    <source>
        <strain evidence="1">CHK197-8231</strain>
    </source>
</reference>
<dbReference type="Proteomes" id="UP000824087">
    <property type="component" value="Unassembled WGS sequence"/>
</dbReference>
<evidence type="ECO:0000313" key="2">
    <source>
        <dbReference type="Proteomes" id="UP000824087"/>
    </source>
</evidence>
<organism evidence="1 2">
    <name type="scientific">Candidatus Fimihabitans intestinipullorum</name>
    <dbReference type="NCBI Taxonomy" id="2840820"/>
    <lineage>
        <taxon>Bacteria</taxon>
        <taxon>Bacillati</taxon>
        <taxon>Mycoplasmatota</taxon>
        <taxon>Mycoplasmatota incertae sedis</taxon>
        <taxon>Candidatus Fimihabitans</taxon>
    </lineage>
</organism>
<protein>
    <submittedName>
        <fullName evidence="1">Uncharacterized protein</fullName>
    </submittedName>
</protein>
<dbReference type="EMBL" id="DVML01000013">
    <property type="protein sequence ID" value="HIU22454.1"/>
    <property type="molecule type" value="Genomic_DNA"/>
</dbReference>
<comment type="caution">
    <text evidence="1">The sequence shown here is derived from an EMBL/GenBank/DDBJ whole genome shotgun (WGS) entry which is preliminary data.</text>
</comment>
<accession>A0A9D1HU71</accession>
<proteinExistence type="predicted"/>